<evidence type="ECO:0000256" key="2">
    <source>
        <dbReference type="ARBA" id="ARBA00069006"/>
    </source>
</evidence>
<proteinExistence type="predicted"/>
<evidence type="ECO:0000256" key="1">
    <source>
        <dbReference type="ARBA" id="ARBA00023002"/>
    </source>
</evidence>
<name>A0AAN9YJ90_9PEZI</name>
<comment type="caution">
    <text evidence="5">The sequence shown here is derived from an EMBL/GenBank/DDBJ whole genome shotgun (WGS) entry which is preliminary data.</text>
</comment>
<evidence type="ECO:0000259" key="4">
    <source>
        <dbReference type="SMART" id="SM00829"/>
    </source>
</evidence>
<dbReference type="AlphaFoldDB" id="A0AAN9YJ90"/>
<dbReference type="Gene3D" id="3.40.50.720">
    <property type="entry name" value="NAD(P)-binding Rossmann-like Domain"/>
    <property type="match status" value="1"/>
</dbReference>
<dbReference type="EMBL" id="JAKJXP020000094">
    <property type="protein sequence ID" value="KAK7747078.1"/>
    <property type="molecule type" value="Genomic_DNA"/>
</dbReference>
<dbReference type="InterPro" id="IPR045010">
    <property type="entry name" value="MDR_fam"/>
</dbReference>
<dbReference type="Pfam" id="PF16884">
    <property type="entry name" value="ADH_N_2"/>
    <property type="match status" value="1"/>
</dbReference>
<dbReference type="Pfam" id="PF00107">
    <property type="entry name" value="ADH_zinc_N"/>
    <property type="match status" value="1"/>
</dbReference>
<keyword evidence="1" id="KW-0560">Oxidoreductase</keyword>
<dbReference type="PANTHER" id="PTHR43205:SF7">
    <property type="entry name" value="PROSTAGLANDIN REDUCTASE 1"/>
    <property type="match status" value="1"/>
</dbReference>
<dbReference type="InterPro" id="IPR020843">
    <property type="entry name" value="ER"/>
</dbReference>
<dbReference type="FunFam" id="3.40.50.720:FF:000121">
    <property type="entry name" value="Prostaglandin reductase 2"/>
    <property type="match status" value="1"/>
</dbReference>
<dbReference type="SUPFAM" id="SSF50129">
    <property type="entry name" value="GroES-like"/>
    <property type="match status" value="1"/>
</dbReference>
<sequence>MHPNKSFIFKRYTPYRPVPGEHLTVESRPFDVESDPPVGGITVENMYLSLDPFQRGQIRLPTDQGTYSARWIEGNPAVVKAISTVLKSDHPRFKPGDLVSGFADAAEYVAIPAEVAAIFQVLPALPQGIDISMPTITNALGVPGLAAYVSFFEFVPEPRAGKTIFVSAASGGVGQIVGQLAKMHGMKVIGSTGSPEKVSFVVDELGFDAAWNYKTENTGSALSRLAPEGLDVYYDNVGGEQLETALTRMKDFGNIVSSGMVSQYNYPEEEKYGIRTLMNVFLKRLTINGFICSDEHNLAKYMSSFTTDMVTWIAQGKIKTREEVVVGMENAPCAWVKMLDGDKFGKLVLKVHQT</sequence>
<accession>A0AAN9YJ90</accession>
<evidence type="ECO:0000313" key="6">
    <source>
        <dbReference type="Proteomes" id="UP001320420"/>
    </source>
</evidence>
<evidence type="ECO:0000256" key="3">
    <source>
        <dbReference type="ARBA" id="ARBA00083301"/>
    </source>
</evidence>
<dbReference type="GO" id="GO:0016628">
    <property type="term" value="F:oxidoreductase activity, acting on the CH-CH group of donors, NAD or NADP as acceptor"/>
    <property type="evidence" value="ECO:0007669"/>
    <property type="project" value="InterPro"/>
</dbReference>
<dbReference type="InterPro" id="IPR036291">
    <property type="entry name" value="NAD(P)-bd_dom_sf"/>
</dbReference>
<gene>
    <name evidence="5" type="ORF">SLS62_009234</name>
</gene>
<dbReference type="InterPro" id="IPR011032">
    <property type="entry name" value="GroES-like_sf"/>
</dbReference>
<dbReference type="SMART" id="SM00829">
    <property type="entry name" value="PKS_ER"/>
    <property type="match status" value="1"/>
</dbReference>
<dbReference type="CDD" id="cd05288">
    <property type="entry name" value="PGDH"/>
    <property type="match status" value="1"/>
</dbReference>
<keyword evidence="6" id="KW-1185">Reference proteome</keyword>
<reference evidence="5 6" key="1">
    <citation type="submission" date="2024-02" db="EMBL/GenBank/DDBJ databases">
        <title>De novo assembly and annotation of 12 fungi associated with fruit tree decline syndrome in Ontario, Canada.</title>
        <authorList>
            <person name="Sulman M."/>
            <person name="Ellouze W."/>
            <person name="Ilyukhin E."/>
        </authorList>
    </citation>
    <scope>NUCLEOTIDE SEQUENCE [LARGE SCALE GENOMIC DNA]</scope>
    <source>
        <strain evidence="5 6">M11/M66-122</strain>
    </source>
</reference>
<dbReference type="InterPro" id="IPR013149">
    <property type="entry name" value="ADH-like_C"/>
</dbReference>
<dbReference type="Proteomes" id="UP001320420">
    <property type="component" value="Unassembled WGS sequence"/>
</dbReference>
<dbReference type="InterPro" id="IPR041694">
    <property type="entry name" value="ADH_N_2"/>
</dbReference>
<organism evidence="5 6">
    <name type="scientific">Diatrype stigma</name>
    <dbReference type="NCBI Taxonomy" id="117547"/>
    <lineage>
        <taxon>Eukaryota</taxon>
        <taxon>Fungi</taxon>
        <taxon>Dikarya</taxon>
        <taxon>Ascomycota</taxon>
        <taxon>Pezizomycotina</taxon>
        <taxon>Sordariomycetes</taxon>
        <taxon>Xylariomycetidae</taxon>
        <taxon>Xylariales</taxon>
        <taxon>Diatrypaceae</taxon>
        <taxon>Diatrype</taxon>
    </lineage>
</organism>
<evidence type="ECO:0000313" key="5">
    <source>
        <dbReference type="EMBL" id="KAK7747078.1"/>
    </source>
</evidence>
<protein>
    <recommendedName>
        <fullName evidence="2">Dehydrogenase FUB6</fullName>
    </recommendedName>
    <alternativeName>
        <fullName evidence="3">Fusaric acid biosynthesis protein 6</fullName>
    </alternativeName>
</protein>
<dbReference type="Gene3D" id="3.90.180.10">
    <property type="entry name" value="Medium-chain alcohol dehydrogenases, catalytic domain"/>
    <property type="match status" value="1"/>
</dbReference>
<feature type="domain" description="Enoyl reductase (ER)" evidence="4">
    <location>
        <begin position="20"/>
        <end position="349"/>
    </location>
</feature>
<dbReference type="PANTHER" id="PTHR43205">
    <property type="entry name" value="PROSTAGLANDIN REDUCTASE"/>
    <property type="match status" value="1"/>
</dbReference>
<dbReference type="SUPFAM" id="SSF51735">
    <property type="entry name" value="NAD(P)-binding Rossmann-fold domains"/>
    <property type="match status" value="1"/>
</dbReference>